<dbReference type="OrthoDB" id="10665544at2759"/>
<dbReference type="Proteomes" id="UP000596742">
    <property type="component" value="Unassembled WGS sequence"/>
</dbReference>
<keyword evidence="2" id="KW-0472">Membrane</keyword>
<proteinExistence type="predicted"/>
<protein>
    <submittedName>
        <fullName evidence="3">Uncharacterized protein</fullName>
    </submittedName>
</protein>
<feature type="compositionally biased region" description="Basic and acidic residues" evidence="1">
    <location>
        <begin position="52"/>
        <end position="67"/>
    </location>
</feature>
<reference evidence="3" key="1">
    <citation type="submission" date="2018-11" db="EMBL/GenBank/DDBJ databases">
        <authorList>
            <person name="Alioto T."/>
            <person name="Alioto T."/>
        </authorList>
    </citation>
    <scope>NUCLEOTIDE SEQUENCE</scope>
</reference>
<feature type="compositionally biased region" description="Polar residues" evidence="1">
    <location>
        <begin position="21"/>
        <end position="51"/>
    </location>
</feature>
<feature type="transmembrane region" description="Helical" evidence="2">
    <location>
        <begin position="197"/>
        <end position="214"/>
    </location>
</feature>
<organism evidence="3 4">
    <name type="scientific">Mytilus galloprovincialis</name>
    <name type="common">Mediterranean mussel</name>
    <dbReference type="NCBI Taxonomy" id="29158"/>
    <lineage>
        <taxon>Eukaryota</taxon>
        <taxon>Metazoa</taxon>
        <taxon>Spiralia</taxon>
        <taxon>Lophotrochozoa</taxon>
        <taxon>Mollusca</taxon>
        <taxon>Bivalvia</taxon>
        <taxon>Autobranchia</taxon>
        <taxon>Pteriomorphia</taxon>
        <taxon>Mytilida</taxon>
        <taxon>Mytiloidea</taxon>
        <taxon>Mytilidae</taxon>
        <taxon>Mytilinae</taxon>
        <taxon>Mytilus</taxon>
    </lineage>
</organism>
<feature type="region of interest" description="Disordered" evidence="1">
    <location>
        <begin position="21"/>
        <end position="67"/>
    </location>
</feature>
<feature type="transmembrane region" description="Helical" evidence="2">
    <location>
        <begin position="274"/>
        <end position="295"/>
    </location>
</feature>
<keyword evidence="2" id="KW-1133">Transmembrane helix</keyword>
<evidence type="ECO:0000256" key="2">
    <source>
        <dbReference type="SAM" id="Phobius"/>
    </source>
</evidence>
<evidence type="ECO:0000313" key="3">
    <source>
        <dbReference type="EMBL" id="VDI39098.1"/>
    </source>
</evidence>
<name>A0A8B6ESE3_MYTGA</name>
<keyword evidence="2" id="KW-0812">Transmembrane</keyword>
<gene>
    <name evidence="3" type="ORF">MGAL_10B054832</name>
</gene>
<dbReference type="AlphaFoldDB" id="A0A8B6ESE3"/>
<accession>A0A8B6ESE3</accession>
<comment type="caution">
    <text evidence="3">The sequence shown here is derived from an EMBL/GenBank/DDBJ whole genome shotgun (WGS) entry which is preliminary data.</text>
</comment>
<evidence type="ECO:0000313" key="4">
    <source>
        <dbReference type="Proteomes" id="UP000596742"/>
    </source>
</evidence>
<feature type="transmembrane region" description="Helical" evidence="2">
    <location>
        <begin position="226"/>
        <end position="247"/>
    </location>
</feature>
<dbReference type="EMBL" id="UYJE01005651">
    <property type="protein sequence ID" value="VDI39098.1"/>
    <property type="molecule type" value="Genomic_DNA"/>
</dbReference>
<sequence>MATSVDLEEINVEYINRTSDECNTSTNTGIKNDQSITIHKTPKDNSNSTTDGRGRYPNRKDNLEPLEREGGRPEKILKIVLTVLLFLVVGICSFIIKITVFIISRNIYSNANNFTEDNKESNITTNNSKSAFLKGGNISTSCLLNASIVDDIDCSNLRSNSSNGIFIALFGDGYFVFSGFPKDIKIGLTPYNNRSNLTVVLILHITCSFIMYKASKTACRIRCQIIGFYLPIMTSAAISGIFFQQIYVGHLSANFGIPAFDTSHLDMNLFDDNLLYPSSILLYISTFILLAKYNWKHGYTQAKTSRIFVSGMFCGIFSDVSMLLNRRRNDNECEVIIGKEVCDSGLLQNEVMCIQIVGNVCIIEDAYLNGSLALCRESIPEFDKWASGKPNV</sequence>
<keyword evidence="4" id="KW-1185">Reference proteome</keyword>
<evidence type="ECO:0000256" key="1">
    <source>
        <dbReference type="SAM" id="MobiDB-lite"/>
    </source>
</evidence>
<feature type="transmembrane region" description="Helical" evidence="2">
    <location>
        <begin position="76"/>
        <end position="103"/>
    </location>
</feature>